<dbReference type="InterPro" id="IPR013024">
    <property type="entry name" value="GGCT-like"/>
</dbReference>
<gene>
    <name evidence="3" type="ORF">ACFQPS_07450</name>
</gene>
<organism evidence="3 4">
    <name type="scientific">Rhodocista pekingensis</name>
    <dbReference type="NCBI Taxonomy" id="201185"/>
    <lineage>
        <taxon>Bacteria</taxon>
        <taxon>Pseudomonadati</taxon>
        <taxon>Pseudomonadota</taxon>
        <taxon>Alphaproteobacteria</taxon>
        <taxon>Rhodospirillales</taxon>
        <taxon>Azospirillaceae</taxon>
        <taxon>Rhodocista</taxon>
    </lineage>
</organism>
<proteinExistence type="predicted"/>
<evidence type="ECO:0000256" key="2">
    <source>
        <dbReference type="ARBA" id="ARBA00023239"/>
    </source>
</evidence>
<dbReference type="Pfam" id="PF04752">
    <property type="entry name" value="ChaC"/>
    <property type="match status" value="1"/>
</dbReference>
<dbReference type="EC" id="4.3.2.7" evidence="1"/>
<protein>
    <recommendedName>
        <fullName evidence="1">glutathione-specific gamma-glutamylcyclotransferase</fullName>
        <ecNumber evidence="1">4.3.2.7</ecNumber>
    </recommendedName>
</protein>
<dbReference type="PANTHER" id="PTHR12192">
    <property type="entry name" value="CATION TRANSPORT PROTEIN CHAC-RELATED"/>
    <property type="match status" value="1"/>
</dbReference>
<dbReference type="RefSeq" id="WP_377357798.1">
    <property type="nucleotide sequence ID" value="NZ_JBHTCM010000009.1"/>
</dbReference>
<dbReference type="CDD" id="cd06661">
    <property type="entry name" value="GGCT_like"/>
    <property type="match status" value="1"/>
</dbReference>
<reference evidence="4" key="1">
    <citation type="journal article" date="2019" name="Int. J. Syst. Evol. Microbiol.">
        <title>The Global Catalogue of Microorganisms (GCM) 10K type strain sequencing project: providing services to taxonomists for standard genome sequencing and annotation.</title>
        <authorList>
            <consortium name="The Broad Institute Genomics Platform"/>
            <consortium name="The Broad Institute Genome Sequencing Center for Infectious Disease"/>
            <person name="Wu L."/>
            <person name="Ma J."/>
        </authorList>
    </citation>
    <scope>NUCLEOTIDE SEQUENCE [LARGE SCALE GENOMIC DNA]</scope>
    <source>
        <strain evidence="4">CGMCC 1.16275</strain>
    </source>
</reference>
<dbReference type="SUPFAM" id="SSF110857">
    <property type="entry name" value="Gamma-glutamyl cyclotransferase-like"/>
    <property type="match status" value="1"/>
</dbReference>
<dbReference type="Gene3D" id="3.10.490.10">
    <property type="entry name" value="Gamma-glutamyl cyclotransferase-like"/>
    <property type="match status" value="1"/>
</dbReference>
<name>A0ABW2KUD1_9PROT</name>
<keyword evidence="2" id="KW-0456">Lyase</keyword>
<sequence length="200" mass="21918">METAPTTVPAPHAEFGHPAGSDLWVFAYGSLMWNPGFVHLERQGALLRGWHRSFCVLSWRHRGTPERPGAVLGLDRGGSCRGIVYRVAADRVEETLAYLWEREMVNRVYRPRRLAVRTEGGGSAPALVFTVDRAHPQYCGRLGPEGLETLVRQGVGQSGRSADYLLSLVAHLRDLGIRDTGLEALAARIGGPSPDWGPPD</sequence>
<keyword evidence="4" id="KW-1185">Reference proteome</keyword>
<dbReference type="PANTHER" id="PTHR12192:SF2">
    <property type="entry name" value="GLUTATHIONE-SPECIFIC GAMMA-GLUTAMYLCYCLOTRANSFERASE 2"/>
    <property type="match status" value="1"/>
</dbReference>
<accession>A0ABW2KUD1</accession>
<evidence type="ECO:0000256" key="1">
    <source>
        <dbReference type="ARBA" id="ARBA00012344"/>
    </source>
</evidence>
<evidence type="ECO:0000313" key="3">
    <source>
        <dbReference type="EMBL" id="MFC7332995.1"/>
    </source>
</evidence>
<dbReference type="InterPro" id="IPR006840">
    <property type="entry name" value="ChaC"/>
</dbReference>
<comment type="caution">
    <text evidence="3">The sequence shown here is derived from an EMBL/GenBank/DDBJ whole genome shotgun (WGS) entry which is preliminary data.</text>
</comment>
<evidence type="ECO:0000313" key="4">
    <source>
        <dbReference type="Proteomes" id="UP001596456"/>
    </source>
</evidence>
<dbReference type="EMBL" id="JBHTCM010000009">
    <property type="protein sequence ID" value="MFC7332995.1"/>
    <property type="molecule type" value="Genomic_DNA"/>
</dbReference>
<dbReference type="Proteomes" id="UP001596456">
    <property type="component" value="Unassembled WGS sequence"/>
</dbReference>
<dbReference type="InterPro" id="IPR036568">
    <property type="entry name" value="GGCT-like_sf"/>
</dbReference>